<dbReference type="EMBL" id="CP116942">
    <property type="protein sequence ID" value="WCO68021.1"/>
    <property type="molecule type" value="Genomic_DNA"/>
</dbReference>
<name>A0AAE9YHS1_9ACTN</name>
<evidence type="ECO:0000313" key="1">
    <source>
        <dbReference type="EMBL" id="WCO68021.1"/>
    </source>
</evidence>
<proteinExistence type="predicted"/>
<dbReference type="RefSeq" id="WP_272737538.1">
    <property type="nucleotide sequence ID" value="NZ_CP116942.1"/>
</dbReference>
<dbReference type="KEGG" id="ima:PO878_04695"/>
<protein>
    <submittedName>
        <fullName evidence="1">Uncharacterized protein</fullName>
    </submittedName>
</protein>
<evidence type="ECO:0000313" key="2">
    <source>
        <dbReference type="Proteomes" id="UP001216390"/>
    </source>
</evidence>
<gene>
    <name evidence="1" type="ORF">PO878_04695</name>
</gene>
<dbReference type="AlphaFoldDB" id="A0AAE9YHS1"/>
<keyword evidence="2" id="KW-1185">Reference proteome</keyword>
<organism evidence="1 2">
    <name type="scientific">Iamia majanohamensis</name>
    <dbReference type="NCBI Taxonomy" id="467976"/>
    <lineage>
        <taxon>Bacteria</taxon>
        <taxon>Bacillati</taxon>
        <taxon>Actinomycetota</taxon>
        <taxon>Acidimicrobiia</taxon>
        <taxon>Acidimicrobiales</taxon>
        <taxon>Iamiaceae</taxon>
        <taxon>Iamia</taxon>
    </lineage>
</organism>
<reference evidence="1" key="1">
    <citation type="submission" date="2023-01" db="EMBL/GenBank/DDBJ databases">
        <title>The diversity of Class Acidimicrobiia in South China Sea sediment environments and the proposal of Iamia marina sp. nov., a novel species of the genus Iamia.</title>
        <authorList>
            <person name="He Y."/>
            <person name="Tian X."/>
        </authorList>
    </citation>
    <scope>NUCLEOTIDE SEQUENCE</scope>
    <source>
        <strain evidence="1">DSM 19957</strain>
    </source>
</reference>
<accession>A0AAE9YHS1</accession>
<dbReference type="Proteomes" id="UP001216390">
    <property type="component" value="Chromosome"/>
</dbReference>
<sequence length="62" mass="6537">MEHGNQEWCATSVAEVPGRAAWSDAVMGFDTYTQAVPIAVPDLFLASAPDRATTARPAPPPP</sequence>